<dbReference type="PROSITE" id="PS51924">
    <property type="entry name" value="COV_S2_HR2"/>
    <property type="match status" value="1"/>
</dbReference>
<dbReference type="GO" id="GO:0019064">
    <property type="term" value="P:fusion of virus membrane with host plasma membrane"/>
    <property type="evidence" value="ECO:0007669"/>
    <property type="project" value="InterPro"/>
</dbReference>
<dbReference type="GO" id="GO:0044173">
    <property type="term" value="C:host cell endoplasmic reticulum-Golgi intermediate compartment membrane"/>
    <property type="evidence" value="ECO:0007669"/>
    <property type="project" value="UniProtKB-SubCell"/>
</dbReference>
<evidence type="ECO:0000256" key="19">
    <source>
        <dbReference type="ARBA" id="ARBA00023288"/>
    </source>
</evidence>
<evidence type="ECO:0000256" key="16">
    <source>
        <dbReference type="ARBA" id="ARBA00023139"/>
    </source>
</evidence>
<evidence type="ECO:0000259" key="23">
    <source>
        <dbReference type="PROSITE" id="PS51922"/>
    </source>
</evidence>
<dbReference type="InterPro" id="IPR042578">
    <property type="entry name" value="BETA_CORONA_SPIKE"/>
</dbReference>
<dbReference type="GO" id="GO:0016020">
    <property type="term" value="C:membrane"/>
    <property type="evidence" value="ECO:0007669"/>
    <property type="project" value="InterPro"/>
</dbReference>
<dbReference type="InterPro" id="IPR043473">
    <property type="entry name" value="S2_sf_CoV"/>
</dbReference>
<keyword evidence="14" id="KW-0175">Coiled coil</keyword>
<dbReference type="InterPro" id="IPR018548">
    <property type="entry name" value="Spike_S1_RBD_bCoV"/>
</dbReference>
<keyword evidence="13" id="KW-0843">Virulence</keyword>
<sequence>MVVLLFAILSVALADRPSCNKGSGKFALSLTDANITYLSKPNVNPVSLVVPEFSIARTNLVVRQRLYVAATNFTKIPITPSKGFIFNNTYIDAQDGFFVNTHMYHTNNIATSPGIRPFYGCQEPFGVAFGDTFQNEPITLVMVYAGKIGSWTSIVTQTSANITIVSCDNATLCMNPLYLRWGPGGLSDFVIGNAFHCHGDYTFYDSKIINFTVSTSRYNFAFSFADGDIFMYYAPLGDFLDLSKAYPLQPYLRIPAGFKPKRAQFFQAITRLTAEDTESFCTRYTTSWYISSLRYHELLVGYDANSIISNVSTCSSDAESELQCLLGTFTPANGVYSLSNFRSSPVDTVRITNNADSCSVPYSLLQNPPLPFFWKRHSFSNCKFDFQSLLSYLPSFQLKCFGISPTKLSSMCFGTVSLDFMLVNITHYNNLLNDVPDDFSLYNYQLPRNFYGCLHSYYLPNDTAFNYVVASRSQYSSWVYPITPGGRQPAGSFLNTLQGSGKPCRDSCLGLAVISLSIASANKLVCPVGNDTGIVTDNCVNYNIYGYQGTGVISKSNYTLPVTKVFSLSSAGELTVFAVGATYYQLSPCAFAPISAAFYKGYTTSLLFNNLPCSGRNRAVIEPVSAYWRSSVVVNNSTFDTSAGCIFNAVNLTSIIVNQCDLPIGDSYCLQPLTTRSQGATLSLVTYDPLSDTATPITPVYQISVPTNFTLVASTEYIQTYASKISIDCAKYLCGDSSQCRTVLLQYGTFCNDVNVALTRVFTLLDNSLVDTFSSLKSTAPVQLDYTGDFNFTSLVGCIGTGCDSKSHRSALSDLLFSKVSVADPGFMQSYQKCLDAQWGGNIRDLLCTQTFNGISVLPPIVSPSMQALYTTALVGGIAASGFTFGVSSAAVIPFATQLQFRLNGLGVTTNVLMENQQLIANAFNKALVSIQEGFTATNQALNKIQTVVNNNALQLQVLVQQLGNTFGAISASVNEIFSRLDLLEANAEVDRLISGRMVVLNTYVTQLLIQASELRSQAELAKQKMSECVKAQSTRNDFCGNGTHVFSIPQLAPNGMLFIHYSYQPTKYAQVYTTAGLCFNGTGFVPRGGLFVRENNASQVWYFTKAGFYNPVNLSYENTRLLDTCGVNYTTVNNTVLNPIEPPNYDFQDEFDKYFKNQSSQFNITFDSSQFNVSIVNLNEQMAALDSVVKSLNESFIDLKKLGVYTQTIRWPWYAWLGMIAGLVGLALAVFMLCCMTNCCSGFRGICSCRQCQYDDYADVYPAVRVSGKRTV</sequence>
<dbReference type="Gene3D" id="2.60.120.960">
    <property type="entry name" value="Spike glycoprotein, N-terminal domain"/>
    <property type="match status" value="1"/>
</dbReference>
<dbReference type="SUPFAM" id="SSF143587">
    <property type="entry name" value="SARS receptor-binding domain-like"/>
    <property type="match status" value="1"/>
</dbReference>
<dbReference type="Pfam" id="PF09408">
    <property type="entry name" value="bCoV_S1_RBD"/>
    <property type="match status" value="1"/>
</dbReference>
<evidence type="ECO:0000259" key="25">
    <source>
        <dbReference type="PROSITE" id="PS51924"/>
    </source>
</evidence>
<evidence type="ECO:0000256" key="14">
    <source>
        <dbReference type="ARBA" id="ARBA00023054"/>
    </source>
</evidence>
<dbReference type="EMBL" id="PP273179">
    <property type="protein sequence ID" value="WWB00552.1"/>
    <property type="molecule type" value="Genomic_RNA"/>
</dbReference>
<organism evidence="26">
    <name type="scientific">Eidolon bat coronavirus</name>
    <dbReference type="NCBI Taxonomy" id="2717680"/>
    <lineage>
        <taxon>Viruses</taxon>
        <taxon>Riboviria</taxon>
        <taxon>Orthornavirae</taxon>
        <taxon>Pisuviricota</taxon>
        <taxon>Pisoniviricetes</taxon>
        <taxon>Nidovirales</taxon>
        <taxon>Cornidovirineae</taxon>
        <taxon>Coronaviridae</taxon>
    </lineage>
</organism>
<reference evidence="26" key="1">
    <citation type="submission" date="2024-02" db="EMBL/GenBank/DDBJ databases">
        <title>Substantial viral diversity in bats and rodents from East Africa: insights into evolution, recombination, and co-circulation.</title>
        <authorList>
            <person name="Hu B."/>
        </authorList>
    </citation>
    <scope>NUCLEOTIDE SEQUENCE</scope>
    <source>
        <strain evidence="26">5A/Kenya/BAT594/2015</strain>
    </source>
</reference>
<keyword evidence="17" id="KW-1015">Disulfide bond</keyword>
<dbReference type="CDD" id="cd22381">
    <property type="entry name" value="bat-HKU9-CoV-like_Spike_SD1-2_S1-S2_S2"/>
    <property type="match status" value="1"/>
</dbReference>
<keyword evidence="9" id="KW-0946">Virion</keyword>
<dbReference type="GO" id="GO:0039654">
    <property type="term" value="P:fusion of virus membrane with host endosome membrane"/>
    <property type="evidence" value="ECO:0007669"/>
    <property type="project" value="UniProtKB-KW"/>
</dbReference>
<protein>
    <submittedName>
        <fullName evidence="26">Spike protein</fullName>
    </submittedName>
</protein>
<evidence type="ECO:0000256" key="9">
    <source>
        <dbReference type="ARBA" id="ARBA00022844"/>
    </source>
</evidence>
<keyword evidence="2" id="KW-1170">Fusion of virus membrane with host endosomal membrane</keyword>
<evidence type="ECO:0000256" key="17">
    <source>
        <dbReference type="ARBA" id="ARBA00023157"/>
    </source>
</evidence>
<dbReference type="GO" id="GO:0046813">
    <property type="term" value="P:receptor-mediated virion attachment to host cell"/>
    <property type="evidence" value="ECO:0007669"/>
    <property type="project" value="InterPro"/>
</dbReference>
<keyword evidence="11" id="KW-0261">Viral envelope protein</keyword>
<keyword evidence="6 21" id="KW-0812">Transmembrane</keyword>
<feature type="domain" description="Coronavirus spike (S) glycoprotein S2 subunit heptad repeat 2 (HR2) region profile" evidence="25">
    <location>
        <begin position="1143"/>
        <end position="1224"/>
    </location>
</feature>
<keyword evidence="12 21" id="KW-1133">Transmembrane helix</keyword>
<keyword evidence="10" id="KW-1043">Host membrane</keyword>
<keyword evidence="19" id="KW-0449">Lipoprotein</keyword>
<dbReference type="Gene3D" id="3.30.70.1840">
    <property type="match status" value="1"/>
</dbReference>
<keyword evidence="18" id="KW-0325">Glycoprotein</keyword>
<dbReference type="Pfam" id="PF19209">
    <property type="entry name" value="CoV_S1_C"/>
    <property type="match status" value="1"/>
</dbReference>
<evidence type="ECO:0000313" key="26">
    <source>
        <dbReference type="EMBL" id="WWB00552.1"/>
    </source>
</evidence>
<feature type="domain" description="Coronavirus spike (S) glycoprotein S2 subunit heptad repeat 1 (HR1) region profile" evidence="24">
    <location>
        <begin position="893"/>
        <end position="998"/>
    </location>
</feature>
<evidence type="ECO:0000256" key="6">
    <source>
        <dbReference type="ARBA" id="ARBA00022692"/>
    </source>
</evidence>
<dbReference type="InterPro" id="IPR044873">
    <property type="entry name" value="Spike_S2_CoV_HR1"/>
</dbReference>
<dbReference type="Pfam" id="PF19214">
    <property type="entry name" value="CoV_S2_C"/>
    <property type="match status" value="1"/>
</dbReference>
<evidence type="ECO:0000256" key="5">
    <source>
        <dbReference type="ARBA" id="ARBA00022595"/>
    </source>
</evidence>
<dbReference type="InterPro" id="IPR036326">
    <property type="entry name" value="Spike_S1_RBD_sf_bCoV"/>
</dbReference>
<dbReference type="GO" id="GO:0019031">
    <property type="term" value="C:viral envelope"/>
    <property type="evidence" value="ECO:0007669"/>
    <property type="project" value="UniProtKB-KW"/>
</dbReference>
<keyword evidence="15 21" id="KW-0472">Membrane</keyword>
<keyword evidence="4" id="KW-0945">Host-virus interaction</keyword>
<dbReference type="InterPro" id="IPR002552">
    <property type="entry name" value="Spike_S2_CoV"/>
</dbReference>
<dbReference type="InterPro" id="IPR043614">
    <property type="entry name" value="Spike_S2_CoV_C"/>
</dbReference>
<dbReference type="GO" id="GO:0055036">
    <property type="term" value="C:virion membrane"/>
    <property type="evidence" value="ECO:0007669"/>
    <property type="project" value="UniProtKB-SubCell"/>
</dbReference>
<proteinExistence type="inferred from homology"/>
<evidence type="ECO:0000256" key="3">
    <source>
        <dbReference type="ARBA" id="ARBA00022511"/>
    </source>
</evidence>
<evidence type="ECO:0000256" key="8">
    <source>
        <dbReference type="ARBA" id="ARBA00022804"/>
    </source>
</evidence>
<evidence type="ECO:0000256" key="21">
    <source>
        <dbReference type="SAM" id="Phobius"/>
    </source>
</evidence>
<feature type="transmembrane region" description="Helical" evidence="21">
    <location>
        <begin position="1214"/>
        <end position="1235"/>
    </location>
</feature>
<dbReference type="Gene3D" id="1.20.5.790">
    <property type="entry name" value="Single helix bin"/>
    <property type="match status" value="1"/>
</dbReference>
<evidence type="ECO:0000256" key="7">
    <source>
        <dbReference type="ARBA" id="ARBA00022729"/>
    </source>
</evidence>
<evidence type="ECO:0000259" key="22">
    <source>
        <dbReference type="PROSITE" id="PS51921"/>
    </source>
</evidence>
<evidence type="ECO:0000256" key="15">
    <source>
        <dbReference type="ARBA" id="ARBA00023136"/>
    </source>
</evidence>
<evidence type="ECO:0000256" key="11">
    <source>
        <dbReference type="ARBA" id="ARBA00022879"/>
    </source>
</evidence>
<dbReference type="Pfam" id="PF16451">
    <property type="entry name" value="bCoV_S1_N"/>
    <property type="match status" value="1"/>
</dbReference>
<dbReference type="SUPFAM" id="SSF111474">
    <property type="entry name" value="Coronavirus S2 glycoprotein"/>
    <property type="match status" value="2"/>
</dbReference>
<feature type="domain" description="BetaCoV S1-NTD" evidence="23">
    <location>
        <begin position="12"/>
        <end position="326"/>
    </location>
</feature>
<keyword evidence="1" id="KW-1168">Fusion of virus membrane with host membrane</keyword>
<accession>A0AB38ZDN1</accession>
<keyword evidence="5" id="KW-1162">Viral penetration into host cytoplasm</keyword>
<dbReference type="HAMAP" id="MF_04099">
    <property type="entry name" value="BETA_CORONA_SPIKE"/>
    <property type="match status" value="1"/>
</dbReference>
<dbReference type="InterPro" id="IPR043607">
    <property type="entry name" value="CoV_S1_C"/>
</dbReference>
<evidence type="ECO:0000256" key="4">
    <source>
        <dbReference type="ARBA" id="ARBA00022581"/>
    </source>
</evidence>
<dbReference type="Gene3D" id="1.20.5.300">
    <property type="match status" value="1"/>
</dbReference>
<dbReference type="PROSITE" id="PS51921">
    <property type="entry name" value="BCOV_S1_CTD"/>
    <property type="match status" value="1"/>
</dbReference>
<evidence type="ECO:0000256" key="2">
    <source>
        <dbReference type="ARBA" id="ARBA00022510"/>
    </source>
</evidence>
<dbReference type="InterPro" id="IPR044874">
    <property type="entry name" value="Spike_S2_CoV_HR2"/>
</dbReference>
<keyword evidence="16" id="KW-0564">Palmitate</keyword>
<keyword evidence="3" id="KW-1032">Host cell membrane</keyword>
<keyword evidence="20" id="KW-1160">Virus entry into host cell</keyword>
<name>A0AB38ZDN1_9NIDO</name>
<evidence type="ECO:0000259" key="24">
    <source>
        <dbReference type="PROSITE" id="PS51923"/>
    </source>
</evidence>
<evidence type="ECO:0000256" key="13">
    <source>
        <dbReference type="ARBA" id="ARBA00023026"/>
    </source>
</evidence>
<evidence type="ECO:0000256" key="10">
    <source>
        <dbReference type="ARBA" id="ARBA00022870"/>
    </source>
</evidence>
<feature type="domain" description="BetaCoV S1-CTD" evidence="22">
    <location>
        <begin position="356"/>
        <end position="528"/>
    </location>
</feature>
<evidence type="ECO:0000256" key="12">
    <source>
        <dbReference type="ARBA" id="ARBA00022989"/>
    </source>
</evidence>
<keyword evidence="8" id="KW-1161">Viral attachment to host cell</keyword>
<dbReference type="GO" id="GO:0075509">
    <property type="term" value="P:endocytosis involved in viral entry into host cell"/>
    <property type="evidence" value="ECO:0007669"/>
    <property type="project" value="InterPro"/>
</dbReference>
<evidence type="ECO:0000256" key="20">
    <source>
        <dbReference type="ARBA" id="ARBA00023296"/>
    </source>
</evidence>
<dbReference type="InterPro" id="IPR032500">
    <property type="entry name" value="bCoV_S1_N"/>
</dbReference>
<dbReference type="PROSITE" id="PS51922">
    <property type="entry name" value="BCOV_S1_NTD"/>
    <property type="match status" value="1"/>
</dbReference>
<keyword evidence="7" id="KW-0732">Signal</keyword>
<dbReference type="Pfam" id="PF01601">
    <property type="entry name" value="CoV_S2"/>
    <property type="match status" value="1"/>
</dbReference>
<evidence type="ECO:0000256" key="1">
    <source>
        <dbReference type="ARBA" id="ARBA00022506"/>
    </source>
</evidence>
<dbReference type="InterPro" id="IPR043002">
    <property type="entry name" value="Spike_N_sf"/>
</dbReference>
<dbReference type="PROSITE" id="PS51923">
    <property type="entry name" value="COV_S2_HR1"/>
    <property type="match status" value="1"/>
</dbReference>
<evidence type="ECO:0000256" key="18">
    <source>
        <dbReference type="ARBA" id="ARBA00023180"/>
    </source>
</evidence>